<accession>W7XIC8</accession>
<dbReference type="RefSeq" id="XP_012654265.1">
    <property type="nucleotide sequence ID" value="XM_012798811.1"/>
</dbReference>
<name>W7XIC8_TETTS</name>
<proteinExistence type="predicted"/>
<reference evidence="3" key="1">
    <citation type="journal article" date="2006" name="PLoS Biol.">
        <title>Macronuclear genome sequence of the ciliate Tetrahymena thermophila, a model eukaryote.</title>
        <authorList>
            <person name="Eisen J.A."/>
            <person name="Coyne R.S."/>
            <person name="Wu M."/>
            <person name="Wu D."/>
            <person name="Thiagarajan M."/>
            <person name="Wortman J.R."/>
            <person name="Badger J.H."/>
            <person name="Ren Q."/>
            <person name="Amedeo P."/>
            <person name="Jones K.M."/>
            <person name="Tallon L.J."/>
            <person name="Delcher A.L."/>
            <person name="Salzberg S.L."/>
            <person name="Silva J.C."/>
            <person name="Haas B.J."/>
            <person name="Majoros W.H."/>
            <person name="Farzad M."/>
            <person name="Carlton J.M."/>
            <person name="Smith R.K. Jr."/>
            <person name="Garg J."/>
            <person name="Pearlman R.E."/>
            <person name="Karrer K.M."/>
            <person name="Sun L."/>
            <person name="Manning G."/>
            <person name="Elde N.C."/>
            <person name="Turkewitz A.P."/>
            <person name="Asai D.J."/>
            <person name="Wilkes D.E."/>
            <person name="Wang Y."/>
            <person name="Cai H."/>
            <person name="Collins K."/>
            <person name="Stewart B.A."/>
            <person name="Lee S.R."/>
            <person name="Wilamowska K."/>
            <person name="Weinberg Z."/>
            <person name="Ruzzo W.L."/>
            <person name="Wloga D."/>
            <person name="Gaertig J."/>
            <person name="Frankel J."/>
            <person name="Tsao C.-C."/>
            <person name="Gorovsky M.A."/>
            <person name="Keeling P.J."/>
            <person name="Waller R.F."/>
            <person name="Patron N.J."/>
            <person name="Cherry J.M."/>
            <person name="Stover N.A."/>
            <person name="Krieger C.J."/>
            <person name="del Toro C."/>
            <person name="Ryder H.F."/>
            <person name="Williamson S.C."/>
            <person name="Barbeau R.A."/>
            <person name="Hamilton E.P."/>
            <person name="Orias E."/>
        </authorList>
    </citation>
    <scope>NUCLEOTIDE SEQUENCE [LARGE SCALE GENOMIC DNA]</scope>
    <source>
        <strain evidence="3">SB210</strain>
    </source>
</reference>
<feature type="transmembrane region" description="Helical" evidence="1">
    <location>
        <begin position="34"/>
        <end position="50"/>
    </location>
</feature>
<evidence type="ECO:0000313" key="3">
    <source>
        <dbReference type="Proteomes" id="UP000009168"/>
    </source>
</evidence>
<keyword evidence="3" id="KW-1185">Reference proteome</keyword>
<dbReference type="AlphaFoldDB" id="W7XIC8"/>
<keyword evidence="1 2" id="KW-0812">Transmembrane</keyword>
<keyword evidence="1" id="KW-1133">Transmembrane helix</keyword>
<dbReference type="Proteomes" id="UP000009168">
    <property type="component" value="Unassembled WGS sequence"/>
</dbReference>
<keyword evidence="1" id="KW-0472">Membrane</keyword>
<evidence type="ECO:0000313" key="2">
    <source>
        <dbReference type="EMBL" id="EWS73189.1"/>
    </source>
</evidence>
<dbReference type="InParanoid" id="W7XIC8"/>
<organism evidence="2 3">
    <name type="scientific">Tetrahymena thermophila (strain SB210)</name>
    <dbReference type="NCBI Taxonomy" id="312017"/>
    <lineage>
        <taxon>Eukaryota</taxon>
        <taxon>Sar</taxon>
        <taxon>Alveolata</taxon>
        <taxon>Ciliophora</taxon>
        <taxon>Intramacronucleata</taxon>
        <taxon>Oligohymenophorea</taxon>
        <taxon>Hymenostomatida</taxon>
        <taxon>Tetrahymenina</taxon>
        <taxon>Tetrahymenidae</taxon>
        <taxon>Tetrahymena</taxon>
    </lineage>
</organism>
<feature type="transmembrane region" description="Helical" evidence="1">
    <location>
        <begin position="7"/>
        <end position="28"/>
    </location>
</feature>
<protein>
    <submittedName>
        <fullName evidence="2">Transmembrane protein, putative</fullName>
    </submittedName>
</protein>
<sequence>MSVVFLIVVYLLTPCLVFFVFLRYYWLVEVSQKSFFSWFQGLFNFYVFLLRM</sequence>
<dbReference type="KEGG" id="tet:TTHERM_000408985"/>
<dbReference type="GeneID" id="24438797"/>
<dbReference type="EMBL" id="GG662612">
    <property type="protein sequence ID" value="EWS73189.1"/>
    <property type="molecule type" value="Genomic_DNA"/>
</dbReference>
<evidence type="ECO:0000256" key="1">
    <source>
        <dbReference type="SAM" id="Phobius"/>
    </source>
</evidence>
<gene>
    <name evidence="2" type="ORF">TTHERM_000408985</name>
</gene>